<evidence type="ECO:0000313" key="2">
    <source>
        <dbReference type="Proteomes" id="UP000295146"/>
    </source>
</evidence>
<dbReference type="EMBL" id="SODP01000001">
    <property type="protein sequence ID" value="TDW78008.1"/>
    <property type="molecule type" value="Genomic_DNA"/>
</dbReference>
<gene>
    <name evidence="1" type="ORF">EV653_3197</name>
</gene>
<dbReference type="OrthoDB" id="3825408at2"/>
<accession>A0A4R8CPC9</accession>
<dbReference type="RefSeq" id="WP_134103472.1">
    <property type="nucleotide sequence ID" value="NZ_SODP01000001.1"/>
</dbReference>
<sequence>MSTDDDIFFSGGAVRDVAEWMAQTLGLERLEPPDLGEGEHFFKTRSRWTEGRFVLLLVRRNIHLLVDPEPDEVSAIDNCTGMVKVRLAGWRDAQEQTQEACAIFNELAASAPDIGLVLTNALSTIVAAYLPGAGVRSFPPRTSLDVEDIDVWQPWVGRGPHAG</sequence>
<evidence type="ECO:0000313" key="1">
    <source>
        <dbReference type="EMBL" id="TDW78008.1"/>
    </source>
</evidence>
<dbReference type="AlphaFoldDB" id="A0A4R8CPC9"/>
<dbReference type="Proteomes" id="UP000295146">
    <property type="component" value="Unassembled WGS sequence"/>
</dbReference>
<protein>
    <submittedName>
        <fullName evidence="1">Uncharacterized protein</fullName>
    </submittedName>
</protein>
<organism evidence="1 2">
    <name type="scientific">Kribbella pratensis</name>
    <dbReference type="NCBI Taxonomy" id="2512112"/>
    <lineage>
        <taxon>Bacteria</taxon>
        <taxon>Bacillati</taxon>
        <taxon>Actinomycetota</taxon>
        <taxon>Actinomycetes</taxon>
        <taxon>Propionibacteriales</taxon>
        <taxon>Kribbellaceae</taxon>
        <taxon>Kribbella</taxon>
    </lineage>
</organism>
<reference evidence="1 2" key="1">
    <citation type="submission" date="2019-03" db="EMBL/GenBank/DDBJ databases">
        <title>Genomic Encyclopedia of Type Strains, Phase III (KMG-III): the genomes of soil and plant-associated and newly described type strains.</title>
        <authorList>
            <person name="Whitman W."/>
        </authorList>
    </citation>
    <scope>NUCLEOTIDE SEQUENCE [LARGE SCALE GENOMIC DNA]</scope>
    <source>
        <strain evidence="1 2">VKM Ac-2573</strain>
    </source>
</reference>
<name>A0A4R8CPC9_9ACTN</name>
<comment type="caution">
    <text evidence="1">The sequence shown here is derived from an EMBL/GenBank/DDBJ whole genome shotgun (WGS) entry which is preliminary data.</text>
</comment>
<proteinExistence type="predicted"/>
<keyword evidence="2" id="KW-1185">Reference proteome</keyword>